<dbReference type="Proteomes" id="UP000249467">
    <property type="component" value="Unassembled WGS sequence"/>
</dbReference>
<dbReference type="GO" id="GO:0016491">
    <property type="term" value="F:oxidoreductase activity"/>
    <property type="evidence" value="ECO:0007669"/>
    <property type="project" value="UniProtKB-KW"/>
</dbReference>
<evidence type="ECO:0000259" key="5">
    <source>
        <dbReference type="Pfam" id="PF01266"/>
    </source>
</evidence>
<evidence type="ECO:0000256" key="4">
    <source>
        <dbReference type="ARBA" id="ARBA00023002"/>
    </source>
</evidence>
<comment type="caution">
    <text evidence="6">The sequence shown here is derived from an EMBL/GenBank/DDBJ whole genome shotgun (WGS) entry which is preliminary data.</text>
</comment>
<dbReference type="InterPro" id="IPR017741">
    <property type="entry name" value="FAD-dependent_OxRdtase_HpnW"/>
</dbReference>
<evidence type="ECO:0000313" key="7">
    <source>
        <dbReference type="Proteomes" id="UP000249467"/>
    </source>
</evidence>
<organism evidence="6 7">
    <name type="scientific">Pseudanabaena frigida</name>
    <dbReference type="NCBI Taxonomy" id="945775"/>
    <lineage>
        <taxon>Bacteria</taxon>
        <taxon>Bacillati</taxon>
        <taxon>Cyanobacteriota</taxon>
        <taxon>Cyanophyceae</taxon>
        <taxon>Pseudanabaenales</taxon>
        <taxon>Pseudanabaenaceae</taxon>
        <taxon>Pseudanabaena</taxon>
    </lineage>
</organism>
<evidence type="ECO:0000256" key="2">
    <source>
        <dbReference type="ARBA" id="ARBA00009410"/>
    </source>
</evidence>
<dbReference type="GO" id="GO:0005737">
    <property type="term" value="C:cytoplasm"/>
    <property type="evidence" value="ECO:0007669"/>
    <property type="project" value="TreeGrafter"/>
</dbReference>
<dbReference type="NCBIfam" id="TIGR03364">
    <property type="entry name" value="HpnW_proposed"/>
    <property type="match status" value="1"/>
</dbReference>
<reference evidence="6 7" key="1">
    <citation type="submission" date="2018-04" db="EMBL/GenBank/DDBJ databases">
        <authorList>
            <person name="Go L.Y."/>
            <person name="Mitchell J.A."/>
        </authorList>
    </citation>
    <scope>NUCLEOTIDE SEQUENCE [LARGE SCALE GENOMIC DNA]</scope>
    <source>
        <strain evidence="6">ULC066bin1</strain>
    </source>
</reference>
<dbReference type="AlphaFoldDB" id="A0A2W4WSZ0"/>
<gene>
    <name evidence="6" type="ORF">DCF19_00200</name>
</gene>
<dbReference type="EMBL" id="QBML01000001">
    <property type="protein sequence ID" value="PZO44959.1"/>
    <property type="molecule type" value="Genomic_DNA"/>
</dbReference>
<protein>
    <submittedName>
        <fullName evidence="6">TIGR03364 family FAD-dependent oxidoreductase</fullName>
    </submittedName>
</protein>
<dbReference type="PANTHER" id="PTHR13847">
    <property type="entry name" value="SARCOSINE DEHYDROGENASE-RELATED"/>
    <property type="match status" value="1"/>
</dbReference>
<dbReference type="Gene3D" id="3.30.9.10">
    <property type="entry name" value="D-Amino Acid Oxidase, subunit A, domain 2"/>
    <property type="match status" value="1"/>
</dbReference>
<proteinExistence type="inferred from homology"/>
<dbReference type="Pfam" id="PF01266">
    <property type="entry name" value="DAO"/>
    <property type="match status" value="1"/>
</dbReference>
<comment type="cofactor">
    <cofactor evidence="1">
        <name>FAD</name>
        <dbReference type="ChEBI" id="CHEBI:57692"/>
    </cofactor>
</comment>
<reference evidence="6 7" key="2">
    <citation type="submission" date="2018-06" db="EMBL/GenBank/DDBJ databases">
        <title>Metagenomic assembly of (sub)arctic Cyanobacteria and their associated microbiome from non-axenic cultures.</title>
        <authorList>
            <person name="Baurain D."/>
        </authorList>
    </citation>
    <scope>NUCLEOTIDE SEQUENCE [LARGE SCALE GENOMIC DNA]</scope>
    <source>
        <strain evidence="6">ULC066bin1</strain>
    </source>
</reference>
<evidence type="ECO:0000313" key="6">
    <source>
        <dbReference type="EMBL" id="PZO44959.1"/>
    </source>
</evidence>
<dbReference type="InterPro" id="IPR036188">
    <property type="entry name" value="FAD/NAD-bd_sf"/>
</dbReference>
<dbReference type="PANTHER" id="PTHR13847:SF286">
    <property type="entry name" value="D-AMINO ACID DEHYDROGENASE"/>
    <property type="match status" value="1"/>
</dbReference>
<dbReference type="InterPro" id="IPR006076">
    <property type="entry name" value="FAD-dep_OxRdtase"/>
</dbReference>
<keyword evidence="4" id="KW-0560">Oxidoreductase</keyword>
<evidence type="ECO:0000256" key="1">
    <source>
        <dbReference type="ARBA" id="ARBA00001974"/>
    </source>
</evidence>
<accession>A0A2W4WSZ0</accession>
<feature type="domain" description="FAD dependent oxidoreductase" evidence="5">
    <location>
        <begin position="9"/>
        <end position="370"/>
    </location>
</feature>
<evidence type="ECO:0000256" key="3">
    <source>
        <dbReference type="ARBA" id="ARBA00022630"/>
    </source>
</evidence>
<comment type="similarity">
    <text evidence="2">Belongs to the DadA oxidoreductase family.</text>
</comment>
<keyword evidence="3" id="KW-0285">Flavoprotein</keyword>
<name>A0A2W4WSZ0_9CYAN</name>
<dbReference type="Gene3D" id="3.50.50.60">
    <property type="entry name" value="FAD/NAD(P)-binding domain"/>
    <property type="match status" value="1"/>
</dbReference>
<sequence>MSNKNHTEIAIIGAGIVGLAHALAAAKRGYKVTVFERNLAAMGASIRNFGMVWPVGQPSGKLRDRALRSREIWLEVIEKAGLYHDASGSLLLAYRQDELDVLEEFIATNEGVDTIALLNADAVAQKSEAAITEGLLGALWSSTEVTVDPREAIQKLPAFLASNYPIEFQFGKVVNAIAHPNLQVGNETWTAEQIFVCSGADFETLYPEIYAESNITKVKLQMMRTVPQPANWRLGPSLCAGLTLTHYGSFGHCETLDALKARIELETPHFPEWGIHVMVSQNGLGELILGDSHEYGLTPDPFDRAQINNYVLDYLQTFAKFPELKIAETWHGVYAKLAGKTEFIAEPEPNVTIVNGLSGAGMTLSFGLAEENISLL</sequence>
<dbReference type="SUPFAM" id="SSF51905">
    <property type="entry name" value="FAD/NAD(P)-binding domain"/>
    <property type="match status" value="1"/>
</dbReference>